<dbReference type="PANTHER" id="PTHR11214:SF123">
    <property type="entry name" value="BETA-1,6-GALACTOSYLTRANSFERASE GALT31A"/>
    <property type="match status" value="1"/>
</dbReference>
<comment type="cofactor">
    <cofactor evidence="1 13">
        <name>Mn(2+)</name>
        <dbReference type="ChEBI" id="CHEBI:29035"/>
    </cofactor>
</comment>
<dbReference type="Pfam" id="PF01762">
    <property type="entry name" value="Galactosyl_T"/>
    <property type="match status" value="1"/>
</dbReference>
<organism evidence="15 16">
    <name type="scientific">Apostasia shenzhenica</name>
    <dbReference type="NCBI Taxonomy" id="1088818"/>
    <lineage>
        <taxon>Eukaryota</taxon>
        <taxon>Viridiplantae</taxon>
        <taxon>Streptophyta</taxon>
        <taxon>Embryophyta</taxon>
        <taxon>Tracheophyta</taxon>
        <taxon>Spermatophyta</taxon>
        <taxon>Magnoliopsida</taxon>
        <taxon>Liliopsida</taxon>
        <taxon>Asparagales</taxon>
        <taxon>Orchidaceae</taxon>
        <taxon>Apostasioideae</taxon>
        <taxon>Apostasia</taxon>
    </lineage>
</organism>
<dbReference type="EMBL" id="KZ451942">
    <property type="protein sequence ID" value="PKA59980.1"/>
    <property type="molecule type" value="Genomic_DNA"/>
</dbReference>
<keyword evidence="12 13" id="KW-0464">Manganese</keyword>
<feature type="transmembrane region" description="Helical" evidence="13">
    <location>
        <begin position="21"/>
        <end position="41"/>
    </location>
</feature>
<dbReference type="Gene3D" id="3.90.550.50">
    <property type="match status" value="1"/>
</dbReference>
<evidence type="ECO:0000256" key="8">
    <source>
        <dbReference type="ARBA" id="ARBA00022968"/>
    </source>
</evidence>
<dbReference type="STRING" id="1088818.A0A2I0AWR8"/>
<dbReference type="GO" id="GO:0000139">
    <property type="term" value="C:Golgi membrane"/>
    <property type="evidence" value="ECO:0007669"/>
    <property type="project" value="UniProtKB-SubCell"/>
</dbReference>
<evidence type="ECO:0000256" key="6">
    <source>
        <dbReference type="ARBA" id="ARBA00022679"/>
    </source>
</evidence>
<evidence type="ECO:0000256" key="11">
    <source>
        <dbReference type="ARBA" id="ARBA00023136"/>
    </source>
</evidence>
<feature type="domain" description="DUF4094" evidence="14">
    <location>
        <begin position="19"/>
        <end position="85"/>
    </location>
</feature>
<evidence type="ECO:0000259" key="14">
    <source>
        <dbReference type="Pfam" id="PF13334"/>
    </source>
</evidence>
<dbReference type="GO" id="GO:0008378">
    <property type="term" value="F:galactosyltransferase activity"/>
    <property type="evidence" value="ECO:0007669"/>
    <property type="project" value="TreeGrafter"/>
</dbReference>
<keyword evidence="5 13" id="KW-0328">Glycosyltransferase</keyword>
<gene>
    <name evidence="15" type="primary">B3GALT6</name>
    <name evidence="15" type="ORF">AXF42_Ash009664</name>
</gene>
<dbReference type="AlphaFoldDB" id="A0A2I0AWR8"/>
<evidence type="ECO:0000256" key="3">
    <source>
        <dbReference type="ARBA" id="ARBA00004922"/>
    </source>
</evidence>
<evidence type="ECO:0000256" key="10">
    <source>
        <dbReference type="ARBA" id="ARBA00023034"/>
    </source>
</evidence>
<keyword evidence="16" id="KW-1185">Reference proteome</keyword>
<dbReference type="EC" id="2.4.1.-" evidence="13"/>
<evidence type="ECO:0000256" key="9">
    <source>
        <dbReference type="ARBA" id="ARBA00022989"/>
    </source>
</evidence>
<accession>A0A2I0AWR8</accession>
<evidence type="ECO:0000256" key="1">
    <source>
        <dbReference type="ARBA" id="ARBA00001936"/>
    </source>
</evidence>
<evidence type="ECO:0000256" key="2">
    <source>
        <dbReference type="ARBA" id="ARBA00004323"/>
    </source>
</evidence>
<dbReference type="Pfam" id="PF13334">
    <property type="entry name" value="DUF4094"/>
    <property type="match status" value="1"/>
</dbReference>
<comment type="subcellular location">
    <subcellularLocation>
        <location evidence="2 13">Golgi apparatus membrane</location>
        <topology evidence="2 13">Single-pass type II membrane protein</topology>
    </subcellularLocation>
</comment>
<evidence type="ECO:0000256" key="13">
    <source>
        <dbReference type="RuleBase" id="RU363063"/>
    </source>
</evidence>
<comment type="pathway">
    <text evidence="3">Protein modification; protein glycosylation.</text>
</comment>
<dbReference type="UniPathway" id="UPA00378"/>
<sequence length="402" mass="45327">MGAMAGILRSQRAVGGVPTRMVCFLCTFSFFLGFLLVNRIWSVPKLVEGNDNASAEASYQRRYLEGSLDKIISSLEMQLAAARAAQVGSLDKYAKTKGHGTDLFKDRSKVFCVVGIMTAFSSRTRRDSIRETWMPQGETLRIMGKEKGVVVRFVIGHSSTPGGVLDRAIEAEEEQHQDFLRLNHIEGYHELSLKTQIFFSTAVAQWDAEFYVKVDDDVHANLGALVSSLARYRSKPRVYIGCMKSGPVLAKQGIKYYEPEHWKFGEEGNKYFRHATGQLYAISKDLATYISVNRYILHRYANEDVSLGSWFIGLDVEHIDERSLCCGTPPDLFILQLSKILWFFLLLPPYGKLKLQIVSGKRRQGAPALHRLIGVAVGFASRRRGWRRSINDVERMQEPSGT</sequence>
<keyword evidence="6 15" id="KW-0808">Transferase</keyword>
<proteinExistence type="inferred from homology"/>
<dbReference type="FunFam" id="3.90.550.50:FF:000002">
    <property type="entry name" value="Hexosyltransferase"/>
    <property type="match status" value="1"/>
</dbReference>
<dbReference type="OrthoDB" id="1158011at2759"/>
<keyword evidence="11 13" id="KW-0472">Membrane</keyword>
<evidence type="ECO:0000256" key="7">
    <source>
        <dbReference type="ARBA" id="ARBA00022692"/>
    </source>
</evidence>
<evidence type="ECO:0000256" key="12">
    <source>
        <dbReference type="ARBA" id="ARBA00023211"/>
    </source>
</evidence>
<keyword evidence="8 13" id="KW-0735">Signal-anchor</keyword>
<dbReference type="InterPro" id="IPR025298">
    <property type="entry name" value="DUF4094"/>
</dbReference>
<dbReference type="PANTHER" id="PTHR11214">
    <property type="entry name" value="BETA-1,3-N-ACETYLGLUCOSAMINYLTRANSFERASE"/>
    <property type="match status" value="1"/>
</dbReference>
<protein>
    <recommendedName>
        <fullName evidence="13">Hexosyltransferase</fullName>
        <ecNumber evidence="13">2.4.1.-</ecNumber>
    </recommendedName>
</protein>
<dbReference type="InterPro" id="IPR002659">
    <property type="entry name" value="Glyco_trans_31"/>
</dbReference>
<keyword evidence="9 13" id="KW-1133">Transmembrane helix</keyword>
<evidence type="ECO:0000256" key="4">
    <source>
        <dbReference type="ARBA" id="ARBA00008661"/>
    </source>
</evidence>
<dbReference type="Proteomes" id="UP000236161">
    <property type="component" value="Unassembled WGS sequence"/>
</dbReference>
<evidence type="ECO:0000313" key="16">
    <source>
        <dbReference type="Proteomes" id="UP000236161"/>
    </source>
</evidence>
<comment type="similarity">
    <text evidence="4 13">Belongs to the glycosyltransferase 31 family.</text>
</comment>
<evidence type="ECO:0000313" key="15">
    <source>
        <dbReference type="EMBL" id="PKA59980.1"/>
    </source>
</evidence>
<keyword evidence="7 13" id="KW-0812">Transmembrane</keyword>
<name>A0A2I0AWR8_9ASPA</name>
<keyword evidence="10 13" id="KW-0333">Golgi apparatus</keyword>
<evidence type="ECO:0000256" key="5">
    <source>
        <dbReference type="ARBA" id="ARBA00022676"/>
    </source>
</evidence>
<reference evidence="15 16" key="1">
    <citation type="journal article" date="2017" name="Nature">
        <title>The Apostasia genome and the evolution of orchids.</title>
        <authorList>
            <person name="Zhang G.Q."/>
            <person name="Liu K.W."/>
            <person name="Li Z."/>
            <person name="Lohaus R."/>
            <person name="Hsiao Y.Y."/>
            <person name="Niu S.C."/>
            <person name="Wang J.Y."/>
            <person name="Lin Y.C."/>
            <person name="Xu Q."/>
            <person name="Chen L.J."/>
            <person name="Yoshida K."/>
            <person name="Fujiwara S."/>
            <person name="Wang Z.W."/>
            <person name="Zhang Y.Q."/>
            <person name="Mitsuda N."/>
            <person name="Wang M."/>
            <person name="Liu G.H."/>
            <person name="Pecoraro L."/>
            <person name="Huang H.X."/>
            <person name="Xiao X.J."/>
            <person name="Lin M."/>
            <person name="Wu X.Y."/>
            <person name="Wu W.L."/>
            <person name="Chen Y.Y."/>
            <person name="Chang S.B."/>
            <person name="Sakamoto S."/>
            <person name="Ohme-Takagi M."/>
            <person name="Yagi M."/>
            <person name="Zeng S.J."/>
            <person name="Shen C.Y."/>
            <person name="Yeh C.M."/>
            <person name="Luo Y.B."/>
            <person name="Tsai W.C."/>
            <person name="Van de Peer Y."/>
            <person name="Liu Z.J."/>
        </authorList>
    </citation>
    <scope>NUCLEOTIDE SEQUENCE [LARGE SCALE GENOMIC DNA]</scope>
    <source>
        <strain evidence="16">cv. Shenzhen</strain>
        <tissue evidence="15">Stem</tissue>
    </source>
</reference>